<name>A0A1L1PDE8_HYDIT</name>
<organism evidence="1 2">
    <name type="scientific">Hydrogenophaga intermedia</name>
    <dbReference type="NCBI Taxonomy" id="65786"/>
    <lineage>
        <taxon>Bacteria</taxon>
        <taxon>Pseudomonadati</taxon>
        <taxon>Pseudomonadota</taxon>
        <taxon>Betaproteobacteria</taxon>
        <taxon>Burkholderiales</taxon>
        <taxon>Comamonadaceae</taxon>
        <taxon>Hydrogenophaga</taxon>
    </lineage>
</organism>
<dbReference type="RefSeq" id="WP_035619994.1">
    <property type="nucleotide sequence ID" value="NZ_CCAE010000001.1"/>
</dbReference>
<reference evidence="2" key="1">
    <citation type="submission" date="2014-02" db="EMBL/GenBank/DDBJ databases">
        <authorList>
            <person name="Gan H."/>
        </authorList>
    </citation>
    <scope>NUCLEOTIDE SEQUENCE [LARGE SCALE GENOMIC DNA]</scope>
    <source>
        <strain evidence="2">S1</strain>
    </source>
</reference>
<dbReference type="EMBL" id="CCAE010000001">
    <property type="protein sequence ID" value="CDN85779.1"/>
    <property type="molecule type" value="Genomic_DNA"/>
</dbReference>
<gene>
    <name evidence="1" type="ORF">BN948_00172</name>
</gene>
<dbReference type="Proteomes" id="UP000028878">
    <property type="component" value="Unassembled WGS sequence"/>
</dbReference>
<dbReference type="AlphaFoldDB" id="A0A1L1PDE8"/>
<accession>A0A1L1PDE8</accession>
<evidence type="ECO:0000313" key="2">
    <source>
        <dbReference type="Proteomes" id="UP000028878"/>
    </source>
</evidence>
<reference evidence="2" key="2">
    <citation type="submission" date="2014-11" db="EMBL/GenBank/DDBJ databases">
        <title>Draft genome sequence of Hydrogenophaga intermedia S1.</title>
        <authorList>
            <person name="Gan H.M."/>
            <person name="Chew T.H."/>
            <person name="Stolz A."/>
        </authorList>
    </citation>
    <scope>NUCLEOTIDE SEQUENCE [LARGE SCALE GENOMIC DNA]</scope>
    <source>
        <strain evidence="2">S1</strain>
    </source>
</reference>
<evidence type="ECO:0000313" key="1">
    <source>
        <dbReference type="EMBL" id="CDN85779.1"/>
    </source>
</evidence>
<protein>
    <submittedName>
        <fullName evidence="1">Uncharacterized protein</fullName>
    </submittedName>
</protein>
<sequence>MLTTIITAILAGTLAGLAAAWLVVKLNKPFATGGYAPAGAPYAVGSQPIVDYFSAPWETPDYWLTVTGDPATERAFDTAAECADYKERYDRDGSWTVQPAYRSKPATLGQLAERLAVAEEALGEDALVANLHPAVLGGKLAQEGGAA</sequence>
<keyword evidence="2" id="KW-1185">Reference proteome</keyword>
<proteinExistence type="predicted"/>